<protein>
    <submittedName>
        <fullName evidence="4">60S ribosomal protein L34</fullName>
    </submittedName>
</protein>
<dbReference type="InterPro" id="IPR038562">
    <property type="entry name" value="Ribosomal_eL34_C_sf"/>
</dbReference>
<dbReference type="Pfam" id="PF01199">
    <property type="entry name" value="Ribosomal_L34e"/>
    <property type="match status" value="1"/>
</dbReference>
<dbReference type="Proteomes" id="UP000241769">
    <property type="component" value="Unassembled WGS sequence"/>
</dbReference>
<evidence type="ECO:0000256" key="3">
    <source>
        <dbReference type="ARBA" id="ARBA00023274"/>
    </source>
</evidence>
<dbReference type="Gene3D" id="6.20.340.10">
    <property type="match status" value="1"/>
</dbReference>
<keyword evidence="3" id="KW-0687">Ribonucleoprotein</keyword>
<dbReference type="InterPro" id="IPR008195">
    <property type="entry name" value="Ribosomal_eL34"/>
</dbReference>
<dbReference type="PANTHER" id="PTHR46595">
    <property type="entry name" value="60S RIBOSOMAL PROTEIN L34"/>
    <property type="match status" value="1"/>
</dbReference>
<evidence type="ECO:0000313" key="4">
    <source>
        <dbReference type="EMBL" id="PRP82744.1"/>
    </source>
</evidence>
<dbReference type="GO" id="GO:0003735">
    <property type="term" value="F:structural constituent of ribosome"/>
    <property type="evidence" value="ECO:0007669"/>
    <property type="project" value="InterPro"/>
</dbReference>
<name>A0A2P6NFL4_9EUKA</name>
<dbReference type="AlphaFoldDB" id="A0A2P6NFL4"/>
<evidence type="ECO:0000256" key="1">
    <source>
        <dbReference type="ARBA" id="ARBA00009875"/>
    </source>
</evidence>
<dbReference type="GO" id="GO:1990904">
    <property type="term" value="C:ribonucleoprotein complex"/>
    <property type="evidence" value="ECO:0007669"/>
    <property type="project" value="UniProtKB-KW"/>
</dbReference>
<accession>A0A2P6NFL4</accession>
<evidence type="ECO:0000256" key="2">
    <source>
        <dbReference type="ARBA" id="ARBA00022980"/>
    </source>
</evidence>
<dbReference type="EMBL" id="MDYQ01000096">
    <property type="protein sequence ID" value="PRP82744.1"/>
    <property type="molecule type" value="Genomic_DNA"/>
</dbReference>
<dbReference type="STRING" id="1890364.A0A2P6NFL4"/>
<gene>
    <name evidence="4" type="ORF">PROFUN_09829</name>
</gene>
<proteinExistence type="inferred from homology"/>
<dbReference type="OrthoDB" id="277449at2759"/>
<dbReference type="GO" id="GO:0005840">
    <property type="term" value="C:ribosome"/>
    <property type="evidence" value="ECO:0007669"/>
    <property type="project" value="UniProtKB-KW"/>
</dbReference>
<organism evidence="4 5">
    <name type="scientific">Planoprotostelium fungivorum</name>
    <dbReference type="NCBI Taxonomy" id="1890364"/>
    <lineage>
        <taxon>Eukaryota</taxon>
        <taxon>Amoebozoa</taxon>
        <taxon>Evosea</taxon>
        <taxon>Variosea</taxon>
        <taxon>Cavosteliida</taxon>
        <taxon>Cavosteliaceae</taxon>
        <taxon>Planoprotostelium</taxon>
    </lineage>
</organism>
<keyword evidence="5" id="KW-1185">Reference proteome</keyword>
<dbReference type="PRINTS" id="PR01250">
    <property type="entry name" value="RIBOSOMALL34"/>
</dbReference>
<dbReference type="FunCoup" id="A0A2P6NFL4">
    <property type="interactions" value="548"/>
</dbReference>
<comment type="similarity">
    <text evidence="1">Belongs to the eukaryotic ribosomal protein eL34 family.</text>
</comment>
<keyword evidence="2 4" id="KW-0689">Ribosomal protein</keyword>
<sequence length="115" mass="13203">MVDRRVTYRRRHSYKNISNRTHTVKTSGGRIVAHYLKKKGTSPKCADCHVKLAGIPALRPHLYRKVSSQDRSVSRAYGGNRCATCVRERVVRAFLIEEQKIVKRVLKAQAQTQKQ</sequence>
<reference evidence="4 5" key="1">
    <citation type="journal article" date="2018" name="Genome Biol. Evol.">
        <title>Multiple Roots of Fruiting Body Formation in Amoebozoa.</title>
        <authorList>
            <person name="Hillmann F."/>
            <person name="Forbes G."/>
            <person name="Novohradska S."/>
            <person name="Ferling I."/>
            <person name="Riege K."/>
            <person name="Groth M."/>
            <person name="Westermann M."/>
            <person name="Marz M."/>
            <person name="Spaller T."/>
            <person name="Winckler T."/>
            <person name="Schaap P."/>
            <person name="Glockner G."/>
        </authorList>
    </citation>
    <scope>NUCLEOTIDE SEQUENCE [LARGE SCALE GENOMIC DNA]</scope>
    <source>
        <strain evidence="4 5">Jena</strain>
    </source>
</reference>
<dbReference type="Gene3D" id="6.20.370.70">
    <property type="match status" value="1"/>
</dbReference>
<dbReference type="InParanoid" id="A0A2P6NFL4"/>
<comment type="caution">
    <text evidence="4">The sequence shown here is derived from an EMBL/GenBank/DDBJ whole genome shotgun (WGS) entry which is preliminary data.</text>
</comment>
<evidence type="ECO:0000313" key="5">
    <source>
        <dbReference type="Proteomes" id="UP000241769"/>
    </source>
</evidence>
<dbReference type="GO" id="GO:0006412">
    <property type="term" value="P:translation"/>
    <property type="evidence" value="ECO:0007669"/>
    <property type="project" value="InterPro"/>
</dbReference>